<evidence type="ECO:0000313" key="2">
    <source>
        <dbReference type="Proteomes" id="UP000501570"/>
    </source>
</evidence>
<sequence length="375" mass="44849">MPLRLNRSEIESEIILDNLHFFKEESLSYFRVSNSENLGINVEYIPIKDSKWDENRFELFIFENPYLTAENDVFEVYESTIKERLGWIFPLTILESNENDFVDHKNLNDYKFIAYKKLLSYNLNISEELFGQEFVKLSDMYGDKVICLLCKETIKKIVDFKIENYILSFYKYGYLLTDGKIEIKAFYEYQEFSNEVRKKSKIKIKKSKFPIDSNAFTKSLFIEHILQSESYLVRFILLYQIIEHFMEELSEQQYNEHIEDYKKKQLGKNDFRELINRSSTERDLVRSIFDGANLSDDLKNDFVSEVDFLYTEIGRISKRNLFSDKIYNIRNLVTHSLRDLTYKAESLKKITELFERIIIELLINNTLNLEKKDSN</sequence>
<dbReference type="Proteomes" id="UP000501570">
    <property type="component" value="Chromosome"/>
</dbReference>
<evidence type="ECO:0008006" key="3">
    <source>
        <dbReference type="Google" id="ProtNLM"/>
    </source>
</evidence>
<keyword evidence="2" id="KW-1185">Reference proteome</keyword>
<gene>
    <name evidence="1" type="ORF">FOB44_04800</name>
</gene>
<dbReference type="RefSeq" id="WP_168237807.1">
    <property type="nucleotide sequence ID" value="NZ_CP050995.1"/>
</dbReference>
<reference evidence="1 2" key="1">
    <citation type="submission" date="2019-09" db="EMBL/GenBank/DDBJ databases">
        <title>FDA dAtabase for Regulatory Grade micrObial Sequences (FDA-ARGOS): Supporting development and validation of Infectious Disease Dx tests.</title>
        <authorList>
            <person name="Sciortino C."/>
            <person name="Tallon L."/>
            <person name="Sadzewicz L."/>
            <person name="Vavikolanu K."/>
            <person name="Mehta A."/>
            <person name="Aluvathingal J."/>
            <person name="Nadendla S."/>
            <person name="Nandy P."/>
            <person name="Geyer C."/>
            <person name="Yan Y."/>
            <person name="Sichtig H."/>
        </authorList>
    </citation>
    <scope>NUCLEOTIDE SEQUENCE [LARGE SCALE GENOMIC DNA]</scope>
    <source>
        <strain evidence="1 2">FDAARGOS_636</strain>
    </source>
</reference>
<accession>A0ABX6KP90</accession>
<name>A0ABX6KP90_CHRGL</name>
<dbReference type="EMBL" id="CP050995">
    <property type="protein sequence ID" value="QIY90018.1"/>
    <property type="molecule type" value="Genomic_DNA"/>
</dbReference>
<evidence type="ECO:0000313" key="1">
    <source>
        <dbReference type="EMBL" id="QIY90018.1"/>
    </source>
</evidence>
<proteinExistence type="predicted"/>
<protein>
    <recommendedName>
        <fullName evidence="3">Apea-like HEPN domain-containing protein</fullName>
    </recommendedName>
</protein>
<organism evidence="1 2">
    <name type="scientific">Chryseobacterium gallinarum</name>
    <dbReference type="NCBI Taxonomy" id="1324352"/>
    <lineage>
        <taxon>Bacteria</taxon>
        <taxon>Pseudomonadati</taxon>
        <taxon>Bacteroidota</taxon>
        <taxon>Flavobacteriia</taxon>
        <taxon>Flavobacteriales</taxon>
        <taxon>Weeksellaceae</taxon>
        <taxon>Chryseobacterium group</taxon>
        <taxon>Chryseobacterium</taxon>
    </lineage>
</organism>